<protein>
    <submittedName>
        <fullName evidence="1">Uncharacterized protein</fullName>
    </submittedName>
</protein>
<dbReference type="AlphaFoldDB" id="A0AA88T850"/>
<name>A0AA88T850_TACVA</name>
<sequence>MTENQNEYLDKSLEIIKCYYDIRESESGTWDLADIKKAFGKTQCFRANLWRDGCSLIVGKQKLTTPAQTLPPLDGAMILNVNLRDSDQKRLTRNVEARVGESQENIEAGWEAVKIFLFDLKPAD</sequence>
<accession>A0AA88T850</accession>
<gene>
    <name evidence="1" type="ORF">Q7C36_001635</name>
</gene>
<proteinExistence type="predicted"/>
<keyword evidence="2" id="KW-1185">Reference proteome</keyword>
<dbReference type="Proteomes" id="UP001187315">
    <property type="component" value="Unassembled WGS sequence"/>
</dbReference>
<evidence type="ECO:0000313" key="2">
    <source>
        <dbReference type="Proteomes" id="UP001187315"/>
    </source>
</evidence>
<evidence type="ECO:0000313" key="1">
    <source>
        <dbReference type="EMBL" id="KAK2865579.1"/>
    </source>
</evidence>
<reference evidence="1" key="1">
    <citation type="submission" date="2023-08" db="EMBL/GenBank/DDBJ databases">
        <title>Pelteobagrus vachellii genome.</title>
        <authorList>
            <person name="Liu H."/>
        </authorList>
    </citation>
    <scope>NUCLEOTIDE SEQUENCE</scope>
    <source>
        <strain evidence="1">PRFRI_2022a</strain>
        <tissue evidence="1">Muscle</tissue>
    </source>
</reference>
<organism evidence="1 2">
    <name type="scientific">Tachysurus vachellii</name>
    <name type="common">Darkbarbel catfish</name>
    <name type="synonym">Pelteobagrus vachellii</name>
    <dbReference type="NCBI Taxonomy" id="175792"/>
    <lineage>
        <taxon>Eukaryota</taxon>
        <taxon>Metazoa</taxon>
        <taxon>Chordata</taxon>
        <taxon>Craniata</taxon>
        <taxon>Vertebrata</taxon>
        <taxon>Euteleostomi</taxon>
        <taxon>Actinopterygii</taxon>
        <taxon>Neopterygii</taxon>
        <taxon>Teleostei</taxon>
        <taxon>Ostariophysi</taxon>
        <taxon>Siluriformes</taxon>
        <taxon>Bagridae</taxon>
        <taxon>Tachysurus</taxon>
    </lineage>
</organism>
<dbReference type="EMBL" id="JAVHJS010000002">
    <property type="protein sequence ID" value="KAK2865579.1"/>
    <property type="molecule type" value="Genomic_DNA"/>
</dbReference>
<comment type="caution">
    <text evidence="1">The sequence shown here is derived from an EMBL/GenBank/DDBJ whole genome shotgun (WGS) entry which is preliminary data.</text>
</comment>